<dbReference type="InterPro" id="IPR001478">
    <property type="entry name" value="PDZ"/>
</dbReference>
<dbReference type="PROSITE" id="PS50106">
    <property type="entry name" value="PDZ"/>
    <property type="match status" value="1"/>
</dbReference>
<proteinExistence type="predicted"/>
<dbReference type="InterPro" id="IPR036034">
    <property type="entry name" value="PDZ_sf"/>
</dbReference>
<comment type="caution">
    <text evidence="2">The sequence shown here is derived from an EMBL/GenBank/DDBJ whole genome shotgun (WGS) entry which is preliminary data.</text>
</comment>
<dbReference type="PANTHER" id="PTHR19964">
    <property type="entry name" value="MULTIPLE PDZ DOMAIN PROTEIN"/>
    <property type="match status" value="1"/>
</dbReference>
<dbReference type="SUPFAM" id="SSF50156">
    <property type="entry name" value="PDZ domain-like"/>
    <property type="match status" value="1"/>
</dbReference>
<dbReference type="EMBL" id="JAHRIM010005613">
    <property type="protein sequence ID" value="MEQ2259724.1"/>
    <property type="molecule type" value="Genomic_DNA"/>
</dbReference>
<feature type="non-terminal residue" evidence="2">
    <location>
        <position position="1"/>
    </location>
</feature>
<name>A0ABV0VRT5_9TELE</name>
<keyword evidence="3" id="KW-1185">Reference proteome</keyword>
<accession>A0ABV0VRT5</accession>
<organism evidence="2 3">
    <name type="scientific">Xenotaenia resolanae</name>
    <dbReference type="NCBI Taxonomy" id="208358"/>
    <lineage>
        <taxon>Eukaryota</taxon>
        <taxon>Metazoa</taxon>
        <taxon>Chordata</taxon>
        <taxon>Craniata</taxon>
        <taxon>Vertebrata</taxon>
        <taxon>Euteleostomi</taxon>
        <taxon>Actinopterygii</taxon>
        <taxon>Neopterygii</taxon>
        <taxon>Teleostei</taxon>
        <taxon>Neoteleostei</taxon>
        <taxon>Acanthomorphata</taxon>
        <taxon>Ovalentaria</taxon>
        <taxon>Atherinomorphae</taxon>
        <taxon>Cyprinodontiformes</taxon>
        <taxon>Goodeidae</taxon>
        <taxon>Xenotaenia</taxon>
    </lineage>
</organism>
<feature type="domain" description="PDZ" evidence="1">
    <location>
        <begin position="124"/>
        <end position="174"/>
    </location>
</feature>
<evidence type="ECO:0000313" key="2">
    <source>
        <dbReference type="EMBL" id="MEQ2259724.1"/>
    </source>
</evidence>
<evidence type="ECO:0000259" key="1">
    <source>
        <dbReference type="PROSITE" id="PS50106"/>
    </source>
</evidence>
<dbReference type="PANTHER" id="PTHR19964:SF10">
    <property type="entry name" value="MULTIPLE PDZ DOMAIN PROTEIN"/>
    <property type="match status" value="1"/>
</dbReference>
<protein>
    <recommendedName>
        <fullName evidence="1">PDZ domain-containing protein</fullName>
    </recommendedName>
</protein>
<reference evidence="2 3" key="1">
    <citation type="submission" date="2021-06" db="EMBL/GenBank/DDBJ databases">
        <authorList>
            <person name="Palmer J.M."/>
        </authorList>
    </citation>
    <scope>NUCLEOTIDE SEQUENCE [LARGE SCALE GENOMIC DNA]</scope>
    <source>
        <strain evidence="2 3">XR_2019</strain>
        <tissue evidence="2">Muscle</tissue>
    </source>
</reference>
<dbReference type="Proteomes" id="UP001444071">
    <property type="component" value="Unassembled WGS sequence"/>
</dbReference>
<evidence type="ECO:0000313" key="3">
    <source>
        <dbReference type="Proteomes" id="UP001444071"/>
    </source>
</evidence>
<dbReference type="Gene3D" id="2.30.42.10">
    <property type="match status" value="1"/>
</dbReference>
<gene>
    <name evidence="2" type="ORF">XENORESO_016809</name>
</gene>
<sequence length="210" mass="23766">VDGVSLQGCSEQRAMEVLRRTGPLVRLRLLRKAVYPGHIIPRVPRLQPLRHTHSFHEGNVYRSGLNKIQETGISSLREISRRAAYASRRPQHDPRDGVKLTSEEEENLRERWQHAVGHRYEVIVCQLERFSETSGLGISLEARAGHHYLCSILPEGPIGQSSKIFTGDEILEVSILHSPVSVSVHLFILYSCDKGTSDTQDRDIRLIHVP</sequence>
<dbReference type="InterPro" id="IPR051342">
    <property type="entry name" value="PDZ_scaffold"/>
</dbReference>